<organism evidence="1 2">
    <name type="scientific">Prosthecochloris marina</name>
    <dbReference type="NCBI Taxonomy" id="2017681"/>
    <lineage>
        <taxon>Bacteria</taxon>
        <taxon>Pseudomonadati</taxon>
        <taxon>Chlorobiota</taxon>
        <taxon>Chlorobiia</taxon>
        <taxon>Chlorobiales</taxon>
        <taxon>Chlorobiaceae</taxon>
        <taxon>Prosthecochloris</taxon>
    </lineage>
</organism>
<reference evidence="2" key="1">
    <citation type="submission" date="2017-10" db="EMBL/GenBank/DDBJ databases">
        <authorList>
            <person name="Gaisin V.A."/>
            <person name="Rysina M.S."/>
            <person name="Grouzdev D.S."/>
        </authorList>
    </citation>
    <scope>NUCLEOTIDE SEQUENCE [LARGE SCALE GENOMIC DNA]</scope>
    <source>
        <strain evidence="2">V1</strain>
    </source>
</reference>
<evidence type="ECO:0000313" key="2">
    <source>
        <dbReference type="Proteomes" id="UP000246278"/>
    </source>
</evidence>
<accession>A0A317T2Q9</accession>
<dbReference type="InterPro" id="IPR013406">
    <property type="entry name" value="CHP02574_addiction_mod"/>
</dbReference>
<dbReference type="AlphaFoldDB" id="A0A317T2Q9"/>
<dbReference type="Pfam" id="PF09720">
    <property type="entry name" value="Unstab_antitox"/>
    <property type="match status" value="1"/>
</dbReference>
<gene>
    <name evidence="1" type="ORF">CR164_12680</name>
</gene>
<proteinExistence type="predicted"/>
<sequence length="71" mass="8257">MTIKEIEKKTLALNALDKIHLVEKLLSSLDKPDPEIEQAWIKEAEERFAAYEKGELKAIPLEKVLRDIKRK</sequence>
<protein>
    <submittedName>
        <fullName evidence="1">Addiction module protein</fullName>
    </submittedName>
</protein>
<evidence type="ECO:0000313" key="1">
    <source>
        <dbReference type="EMBL" id="PWW80973.1"/>
    </source>
</evidence>
<dbReference type="EMBL" id="PDNZ01000013">
    <property type="protein sequence ID" value="PWW80973.1"/>
    <property type="molecule type" value="Genomic_DNA"/>
</dbReference>
<dbReference type="OrthoDB" id="598427at2"/>
<dbReference type="RefSeq" id="WP_110024371.1">
    <property type="nucleotide sequence ID" value="NZ_PDNZ01000013.1"/>
</dbReference>
<comment type="caution">
    <text evidence="1">The sequence shown here is derived from an EMBL/GenBank/DDBJ whole genome shotgun (WGS) entry which is preliminary data.</text>
</comment>
<dbReference type="Proteomes" id="UP000246278">
    <property type="component" value="Unassembled WGS sequence"/>
</dbReference>
<name>A0A317T2Q9_9CHLB</name>
<keyword evidence="2" id="KW-1185">Reference proteome</keyword>
<dbReference type="NCBIfam" id="TIGR02574">
    <property type="entry name" value="stabl_TIGR02574"/>
    <property type="match status" value="1"/>
</dbReference>